<sequence length="129" mass="15240">MKYVHKLYTQSSLAKELNVSTTTVRNWCKLADIKIPKRRSFFSCFDLELLACFYVANRFLRVGQFDYLQEVVNRGGLKLYVQEVRRTDLYRFLTEFLTPQEQDYFFVKILIEKLQEEKSNESVNSGTAA</sequence>
<gene>
    <name evidence="1" type="ORF">IQ247_09920</name>
</gene>
<keyword evidence="2" id="KW-1185">Reference proteome</keyword>
<accession>A0A8J7FEU7</accession>
<name>A0A8J7FEU7_9CYAN</name>
<proteinExistence type="predicted"/>
<comment type="caution">
    <text evidence="1">The sequence shown here is derived from an EMBL/GenBank/DDBJ whole genome shotgun (WGS) entry which is preliminary data.</text>
</comment>
<organism evidence="1 2">
    <name type="scientific">Plectonema cf. radiosum LEGE 06105</name>
    <dbReference type="NCBI Taxonomy" id="945769"/>
    <lineage>
        <taxon>Bacteria</taxon>
        <taxon>Bacillati</taxon>
        <taxon>Cyanobacteriota</taxon>
        <taxon>Cyanophyceae</taxon>
        <taxon>Oscillatoriophycideae</taxon>
        <taxon>Oscillatoriales</taxon>
        <taxon>Microcoleaceae</taxon>
        <taxon>Plectonema</taxon>
    </lineage>
</organism>
<evidence type="ECO:0000313" key="1">
    <source>
        <dbReference type="EMBL" id="MBE9212996.1"/>
    </source>
</evidence>
<reference evidence="1" key="1">
    <citation type="submission" date="2020-10" db="EMBL/GenBank/DDBJ databases">
        <authorList>
            <person name="Castelo-Branco R."/>
            <person name="Eusebio N."/>
            <person name="Adriana R."/>
            <person name="Vieira A."/>
            <person name="Brugerolle De Fraissinette N."/>
            <person name="Rezende De Castro R."/>
            <person name="Schneider M.P."/>
            <person name="Vasconcelos V."/>
            <person name="Leao P.N."/>
        </authorList>
    </citation>
    <scope>NUCLEOTIDE SEQUENCE</scope>
    <source>
        <strain evidence="1">LEGE 06105</strain>
    </source>
</reference>
<dbReference type="EMBL" id="JADEWL010000023">
    <property type="protein sequence ID" value="MBE9212996.1"/>
    <property type="molecule type" value="Genomic_DNA"/>
</dbReference>
<dbReference type="RefSeq" id="WP_193919457.1">
    <property type="nucleotide sequence ID" value="NZ_JADEWL010000023.1"/>
</dbReference>
<dbReference type="AlphaFoldDB" id="A0A8J7FEU7"/>
<evidence type="ECO:0000313" key="2">
    <source>
        <dbReference type="Proteomes" id="UP000620559"/>
    </source>
</evidence>
<protein>
    <submittedName>
        <fullName evidence="1">Uncharacterized protein</fullName>
    </submittedName>
</protein>
<dbReference type="Proteomes" id="UP000620559">
    <property type="component" value="Unassembled WGS sequence"/>
</dbReference>